<dbReference type="Proteomes" id="UP001623348">
    <property type="component" value="Unassembled WGS sequence"/>
</dbReference>
<evidence type="ECO:0000313" key="1">
    <source>
        <dbReference type="EMBL" id="GAB0191622.1"/>
    </source>
</evidence>
<dbReference type="EMBL" id="BAAFJT010000006">
    <property type="protein sequence ID" value="GAB0191622.1"/>
    <property type="molecule type" value="Genomic_DNA"/>
</dbReference>
<reference evidence="1 2" key="1">
    <citation type="submission" date="2024-06" db="EMBL/GenBank/DDBJ databases">
        <title>The draft genome of Grus japonensis, version 3.</title>
        <authorList>
            <person name="Nabeshima K."/>
            <person name="Suzuki S."/>
            <person name="Onuma M."/>
        </authorList>
    </citation>
    <scope>NUCLEOTIDE SEQUENCE [LARGE SCALE GENOMIC DNA]</scope>
    <source>
        <strain evidence="1 2">451A</strain>
    </source>
</reference>
<dbReference type="AlphaFoldDB" id="A0ABC9X4E9"/>
<evidence type="ECO:0000313" key="2">
    <source>
        <dbReference type="Proteomes" id="UP001623348"/>
    </source>
</evidence>
<keyword evidence="2" id="KW-1185">Reference proteome</keyword>
<dbReference type="PANTHER" id="PTHR33332">
    <property type="entry name" value="REVERSE TRANSCRIPTASE DOMAIN-CONTAINING PROTEIN"/>
    <property type="match status" value="1"/>
</dbReference>
<name>A0ABC9X4E9_GRUJA</name>
<gene>
    <name evidence="1" type="ORF">GRJ2_001627500</name>
</gene>
<protein>
    <submittedName>
        <fullName evidence="1">Mitochondrial enolase superfamily member 1</fullName>
    </submittedName>
</protein>
<comment type="caution">
    <text evidence="1">The sequence shown here is derived from an EMBL/GenBank/DDBJ whole genome shotgun (WGS) entry which is preliminary data.</text>
</comment>
<sequence>MKSSQRPITSSVSQGSIVGPILLNVIINGLDYETECTLGKFADDTKLGEVADTAEDCAAIQRDLNRLEKCANRNLKMFKIGKCKVLYLDRNNPMHQYVLCRKGPGDPGGHQVEHEPAMCPWSKEG</sequence>
<proteinExistence type="predicted"/>
<accession>A0ABC9X4E9</accession>
<organism evidence="1 2">
    <name type="scientific">Grus japonensis</name>
    <name type="common">Japanese crane</name>
    <name type="synonym">Red-crowned crane</name>
    <dbReference type="NCBI Taxonomy" id="30415"/>
    <lineage>
        <taxon>Eukaryota</taxon>
        <taxon>Metazoa</taxon>
        <taxon>Chordata</taxon>
        <taxon>Craniata</taxon>
        <taxon>Vertebrata</taxon>
        <taxon>Euteleostomi</taxon>
        <taxon>Archelosauria</taxon>
        <taxon>Archosauria</taxon>
        <taxon>Dinosauria</taxon>
        <taxon>Saurischia</taxon>
        <taxon>Theropoda</taxon>
        <taxon>Coelurosauria</taxon>
        <taxon>Aves</taxon>
        <taxon>Neognathae</taxon>
        <taxon>Neoaves</taxon>
        <taxon>Gruiformes</taxon>
        <taxon>Gruidae</taxon>
        <taxon>Grus</taxon>
    </lineage>
</organism>